<proteinExistence type="predicted"/>
<evidence type="ECO:0000313" key="4">
    <source>
        <dbReference type="Proteomes" id="UP001180737"/>
    </source>
</evidence>
<dbReference type="Proteomes" id="UP001180737">
    <property type="component" value="Unassembled WGS sequence"/>
</dbReference>
<protein>
    <recommendedName>
        <fullName evidence="5">Lipoprotein</fullName>
    </recommendedName>
</protein>
<dbReference type="EMBL" id="JAVRFJ010000002">
    <property type="protein sequence ID" value="MDT0566684.1"/>
    <property type="molecule type" value="Genomic_DNA"/>
</dbReference>
<name>A0ABU2YTG5_9ACTN</name>
<evidence type="ECO:0000313" key="3">
    <source>
        <dbReference type="EMBL" id="MDT0566684.1"/>
    </source>
</evidence>
<dbReference type="InterPro" id="IPR051860">
    <property type="entry name" value="Plasmodium_CSP_Invasion"/>
</dbReference>
<comment type="caution">
    <text evidence="3">The sequence shown here is derived from an EMBL/GenBank/DDBJ whole genome shotgun (WGS) entry which is preliminary data.</text>
</comment>
<keyword evidence="1" id="KW-0677">Repeat</keyword>
<sequence length="333" mass="33600">MSPSRPARAAVGVFVAVASVLLLGGCGDSGGLVSAGATPTASGPTRLWPGEPPASSPAYDYGEAETEVVRGIKAPGEDIHEVDPLAVVRAEIAAHPDVYSGSEALYGETAARMADCGKGRSNDTDGTDGTGSREGADGREGADSRDVTAGTGAARAACPVLKAYYRDLTGDGRDDMVLGFRLLPGNQTAVRMYTFQADRLVQVLANDDAVLAVELAGRTVIIRSPAGIVGYEYRTQWTWDEDQLAMLLTRDEILRVGASAKPSRSPAASPSASPSSVAPSASPSSVAPSASPSSVAPSASPSSVAPSASPSSVAPSASPSSVAPSASSSVRPG</sequence>
<evidence type="ECO:0008006" key="5">
    <source>
        <dbReference type="Google" id="ProtNLM"/>
    </source>
</evidence>
<dbReference type="PANTHER" id="PTHR44826:SF3">
    <property type="entry name" value="SPORE COAT PROTEIN SP85"/>
    <property type="match status" value="1"/>
</dbReference>
<dbReference type="PROSITE" id="PS51257">
    <property type="entry name" value="PROKAR_LIPOPROTEIN"/>
    <property type="match status" value="1"/>
</dbReference>
<keyword evidence="4" id="KW-1185">Reference proteome</keyword>
<gene>
    <name evidence="3" type="ORF">RM704_04160</name>
</gene>
<evidence type="ECO:0000256" key="1">
    <source>
        <dbReference type="ARBA" id="ARBA00022737"/>
    </source>
</evidence>
<organism evidence="3 4">
    <name type="scientific">Streptomyces gottesmaniae</name>
    <dbReference type="NCBI Taxonomy" id="3075518"/>
    <lineage>
        <taxon>Bacteria</taxon>
        <taxon>Bacillati</taxon>
        <taxon>Actinomycetota</taxon>
        <taxon>Actinomycetes</taxon>
        <taxon>Kitasatosporales</taxon>
        <taxon>Streptomycetaceae</taxon>
        <taxon>Streptomyces</taxon>
    </lineage>
</organism>
<evidence type="ECO:0000256" key="2">
    <source>
        <dbReference type="SAM" id="MobiDB-lite"/>
    </source>
</evidence>
<feature type="region of interest" description="Disordered" evidence="2">
    <location>
        <begin position="116"/>
        <end position="149"/>
    </location>
</feature>
<accession>A0ABU2YTG5</accession>
<dbReference type="RefSeq" id="WP_311589489.1">
    <property type="nucleotide sequence ID" value="NZ_JAVRFJ010000002.1"/>
</dbReference>
<reference evidence="3" key="1">
    <citation type="submission" date="2024-05" db="EMBL/GenBank/DDBJ databases">
        <title>30 novel species of actinomycetes from the DSMZ collection.</title>
        <authorList>
            <person name="Nouioui I."/>
        </authorList>
    </citation>
    <scope>NUCLEOTIDE SEQUENCE</scope>
    <source>
        <strain evidence="3">DSM 3412</strain>
    </source>
</reference>
<feature type="compositionally biased region" description="Basic and acidic residues" evidence="2">
    <location>
        <begin position="134"/>
        <end position="146"/>
    </location>
</feature>
<feature type="region of interest" description="Disordered" evidence="2">
    <location>
        <begin position="259"/>
        <end position="333"/>
    </location>
</feature>
<dbReference type="PANTHER" id="PTHR44826">
    <property type="entry name" value="SPORE COAT PROTEIN SP85"/>
    <property type="match status" value="1"/>
</dbReference>